<accession>A0A9P7K419</accession>
<dbReference type="SUPFAM" id="SSF82199">
    <property type="entry name" value="SET domain"/>
    <property type="match status" value="1"/>
</dbReference>
<dbReference type="SMART" id="SM00317">
    <property type="entry name" value="SET"/>
    <property type="match status" value="1"/>
</dbReference>
<dbReference type="InterPro" id="IPR001214">
    <property type="entry name" value="SET_dom"/>
</dbReference>
<name>A0A9P7K419_9AGAR</name>
<evidence type="ECO:0000259" key="1">
    <source>
        <dbReference type="PROSITE" id="PS50280"/>
    </source>
</evidence>
<dbReference type="InterPro" id="IPR053185">
    <property type="entry name" value="SET_domain_protein"/>
</dbReference>
<dbReference type="Gene3D" id="1.25.40.10">
    <property type="entry name" value="Tetratricopeptide repeat domain"/>
    <property type="match status" value="1"/>
</dbReference>
<reference evidence="2" key="2">
    <citation type="submission" date="2021-10" db="EMBL/GenBank/DDBJ databases">
        <title>Phylogenomics reveals ancestral predisposition of the termite-cultivated fungus Termitomyces towards a domesticated lifestyle.</title>
        <authorList>
            <person name="Auxier B."/>
            <person name="Grum-Grzhimaylo A."/>
            <person name="Cardenas M.E."/>
            <person name="Lodge J.D."/>
            <person name="Laessoe T."/>
            <person name="Pedersen O."/>
            <person name="Smith M.E."/>
            <person name="Kuyper T.W."/>
            <person name="Franco-Molano E.A."/>
            <person name="Baroni T.J."/>
            <person name="Aanen D.K."/>
        </authorList>
    </citation>
    <scope>NUCLEOTIDE SEQUENCE</scope>
    <source>
        <strain evidence="2">D49</strain>
    </source>
</reference>
<dbReference type="InterPro" id="IPR046341">
    <property type="entry name" value="SET_dom_sf"/>
</dbReference>
<dbReference type="OrthoDB" id="5945798at2759"/>
<evidence type="ECO:0000313" key="2">
    <source>
        <dbReference type="EMBL" id="KAG5636028.1"/>
    </source>
</evidence>
<sequence length="397" mass="45013">MEKIALPENYEVNKPTYNTADWNKTDYADGDIYMTTLPPQNKGETLADNPDNWTECLFHFAEQKRKIVSTPGFPSPVVRPPQVRHRVGPSRFGTGVFATRNIQMGQLILSERPLLICPVSVPIQIPQLPEGLRDSDFTFEQYTQARINDYEELLKVCVNRMEPENKEAFFKLHNSHTDDGSGPIFGRIRTNGIGILSDTSAEQKAAGNYGCTGIFNVVSYLNHSCTPNVTYKFSLDSISIQVRATRNIKKGEELFMSYCNIDDPTSVRQKQLRSYDFQCTCRVCNDPTTDALLERIQINTSLDKCDPSQSYMAHAEQWLAQIEALGWEQLKEYGSYLSMAMVAAMGIKDSAKHRRYQDMHEAWTEGMYGEPIKMRLFAPGLSSPMDLKSMLDALPRK</sequence>
<dbReference type="Pfam" id="PF00856">
    <property type="entry name" value="SET"/>
    <property type="match status" value="1"/>
</dbReference>
<dbReference type="AlphaFoldDB" id="A0A9P7K419"/>
<evidence type="ECO:0000313" key="3">
    <source>
        <dbReference type="Proteomes" id="UP000717328"/>
    </source>
</evidence>
<gene>
    <name evidence="2" type="ORF">H0H81_009351</name>
</gene>
<dbReference type="Gene3D" id="2.170.270.10">
    <property type="entry name" value="SET domain"/>
    <property type="match status" value="1"/>
</dbReference>
<proteinExistence type="predicted"/>
<feature type="domain" description="SET" evidence="1">
    <location>
        <begin position="80"/>
        <end position="259"/>
    </location>
</feature>
<keyword evidence="3" id="KW-1185">Reference proteome</keyword>
<dbReference type="EMBL" id="JABCKI010005986">
    <property type="protein sequence ID" value="KAG5636028.1"/>
    <property type="molecule type" value="Genomic_DNA"/>
</dbReference>
<protein>
    <recommendedName>
        <fullName evidence="1">SET domain-containing protein</fullName>
    </recommendedName>
</protein>
<dbReference type="Proteomes" id="UP000717328">
    <property type="component" value="Unassembled WGS sequence"/>
</dbReference>
<dbReference type="PANTHER" id="PTHR47332">
    <property type="entry name" value="SET DOMAIN-CONTAINING PROTEIN 5"/>
    <property type="match status" value="1"/>
</dbReference>
<dbReference type="PANTHER" id="PTHR47332:SF4">
    <property type="entry name" value="SET DOMAIN-CONTAINING PROTEIN 5"/>
    <property type="match status" value="1"/>
</dbReference>
<comment type="caution">
    <text evidence="2">The sequence shown here is derived from an EMBL/GenBank/DDBJ whole genome shotgun (WGS) entry which is preliminary data.</text>
</comment>
<dbReference type="InterPro" id="IPR011990">
    <property type="entry name" value="TPR-like_helical_dom_sf"/>
</dbReference>
<dbReference type="PROSITE" id="PS50280">
    <property type="entry name" value="SET"/>
    <property type="match status" value="1"/>
</dbReference>
<reference evidence="2" key="1">
    <citation type="submission" date="2021-02" db="EMBL/GenBank/DDBJ databases">
        <authorList>
            <person name="Nieuwenhuis M."/>
            <person name="Van De Peppel L.J.J."/>
        </authorList>
    </citation>
    <scope>NUCLEOTIDE SEQUENCE</scope>
    <source>
        <strain evidence="2">D49</strain>
    </source>
</reference>
<organism evidence="2 3">
    <name type="scientific">Sphagnurus paluster</name>
    <dbReference type="NCBI Taxonomy" id="117069"/>
    <lineage>
        <taxon>Eukaryota</taxon>
        <taxon>Fungi</taxon>
        <taxon>Dikarya</taxon>
        <taxon>Basidiomycota</taxon>
        <taxon>Agaricomycotina</taxon>
        <taxon>Agaricomycetes</taxon>
        <taxon>Agaricomycetidae</taxon>
        <taxon>Agaricales</taxon>
        <taxon>Tricholomatineae</taxon>
        <taxon>Lyophyllaceae</taxon>
        <taxon>Sphagnurus</taxon>
    </lineage>
</organism>